<gene>
    <name evidence="11" type="ORF">EDD53_3005</name>
</gene>
<evidence type="ECO:0000259" key="9">
    <source>
        <dbReference type="PROSITE" id="PS50975"/>
    </source>
</evidence>
<dbReference type="FunFam" id="3.40.50.20:FF:000010">
    <property type="entry name" value="Propionyl-CoA carboxylase subunit alpha"/>
    <property type="match status" value="1"/>
</dbReference>
<evidence type="ECO:0000256" key="7">
    <source>
        <dbReference type="ARBA" id="ARBA00048600"/>
    </source>
</evidence>
<dbReference type="RefSeq" id="WP_123794310.1">
    <property type="nucleotide sequence ID" value="NZ_RKQK01000006.1"/>
</dbReference>
<comment type="function">
    <text evidence="1">This protein is a component of the acetyl coenzyme A carboxylase complex; first, biotin carboxylase catalyzes the carboxylation of the carrier protein and then the transcarboxylase transfers the carboxyl group to form malonyl-CoA.</text>
</comment>
<dbReference type="InterPro" id="IPR005482">
    <property type="entry name" value="Biotin_COase_C"/>
</dbReference>
<comment type="caution">
    <text evidence="11">The sequence shown here is derived from an EMBL/GenBank/DDBJ whole genome shotgun (WGS) entry which is preliminary data.</text>
</comment>
<dbReference type="FunFam" id="3.30.1490.20:FF:000018">
    <property type="entry name" value="Biotin carboxylase"/>
    <property type="match status" value="1"/>
</dbReference>
<evidence type="ECO:0000256" key="4">
    <source>
        <dbReference type="ARBA" id="ARBA00022741"/>
    </source>
</evidence>
<dbReference type="PANTHER" id="PTHR48095">
    <property type="entry name" value="PYRUVATE CARBOXYLASE SUBUNIT A"/>
    <property type="match status" value="1"/>
</dbReference>
<dbReference type="GO" id="GO:0046872">
    <property type="term" value="F:metal ion binding"/>
    <property type="evidence" value="ECO:0007669"/>
    <property type="project" value="InterPro"/>
</dbReference>
<dbReference type="PROSITE" id="PS00867">
    <property type="entry name" value="CPSASE_2"/>
    <property type="match status" value="1"/>
</dbReference>
<dbReference type="PROSITE" id="PS00866">
    <property type="entry name" value="CPSASE_1"/>
    <property type="match status" value="1"/>
</dbReference>
<dbReference type="Gene3D" id="3.30.470.20">
    <property type="entry name" value="ATP-grasp fold, B domain"/>
    <property type="match status" value="1"/>
</dbReference>
<dbReference type="SMART" id="SM00878">
    <property type="entry name" value="Biotin_carb_C"/>
    <property type="match status" value="1"/>
</dbReference>
<dbReference type="InterPro" id="IPR005479">
    <property type="entry name" value="CPAse_ATP-bd"/>
</dbReference>
<evidence type="ECO:0000256" key="2">
    <source>
        <dbReference type="ARBA" id="ARBA00013263"/>
    </source>
</evidence>
<dbReference type="GO" id="GO:0005524">
    <property type="term" value="F:ATP binding"/>
    <property type="evidence" value="ECO:0007669"/>
    <property type="project" value="UniProtKB-UniRule"/>
</dbReference>
<feature type="domain" description="Biotin carboxylation" evidence="10">
    <location>
        <begin position="2"/>
        <end position="447"/>
    </location>
</feature>
<proteinExistence type="predicted"/>
<accession>A0A3N4U3S5</accession>
<dbReference type="InterPro" id="IPR011761">
    <property type="entry name" value="ATP-grasp"/>
</dbReference>
<dbReference type="OrthoDB" id="9763189at2"/>
<sequence>MTIQRLFIANRGEIAVRIIKAAKCLGIRTIQAYSEADANMLAVQMADESVCIGAAQASESYLNIAGVVAAAIEASADAVHPGYGFLSESPEFARAVEDAGLKFVGPSADTIERMGDKVSARQAAQAAGVPVVPGSKGRIESVDEAVEVAAKIGYPVMVKAAAGGGGKGIRIADTEDELRSLAPQAQQEAAAAFGDGGLYVERAIKSPRHIEVQIVGDGNKAVHFYERECSIQRRRQKVWEEAGADCLDEETRENLCMAAVALAESVSYRGAGTLEYLYDETTKEFFFIEMNTRIQVEHPVTEMITGVDLVQEMIRVSGGAPLSLTQDQITKTGHAIEVRLNAEDPFLHFMPWPGKVEGLKIPVGDGIRFDHFMYEGYQIPPFYDSLIGKLIVHGTDRADAIAKMASALEGLEIKGIKTTIPLHKALAADACVASGDFHTQWLEPWLDAGNL</sequence>
<dbReference type="SUPFAM" id="SSF52440">
    <property type="entry name" value="PreATP-grasp domain"/>
    <property type="match status" value="1"/>
</dbReference>
<dbReference type="InterPro" id="IPR016185">
    <property type="entry name" value="PreATP-grasp_dom_sf"/>
</dbReference>
<comment type="catalytic activity">
    <reaction evidence="7">
        <text>N(6)-biotinyl-L-lysyl-[protein] + hydrogencarbonate + ATP = N(6)-carboxybiotinyl-L-lysyl-[protein] + ADP + phosphate + H(+)</text>
        <dbReference type="Rhea" id="RHEA:13501"/>
        <dbReference type="Rhea" id="RHEA-COMP:10505"/>
        <dbReference type="Rhea" id="RHEA-COMP:10506"/>
        <dbReference type="ChEBI" id="CHEBI:15378"/>
        <dbReference type="ChEBI" id="CHEBI:17544"/>
        <dbReference type="ChEBI" id="CHEBI:30616"/>
        <dbReference type="ChEBI" id="CHEBI:43474"/>
        <dbReference type="ChEBI" id="CHEBI:83144"/>
        <dbReference type="ChEBI" id="CHEBI:83145"/>
        <dbReference type="ChEBI" id="CHEBI:456216"/>
        <dbReference type="EC" id="6.3.4.14"/>
    </reaction>
</comment>
<dbReference type="InterPro" id="IPR011054">
    <property type="entry name" value="Rudment_hybrid_motif"/>
</dbReference>
<dbReference type="InterPro" id="IPR051602">
    <property type="entry name" value="ACC_Biotin_Carboxylase"/>
</dbReference>
<dbReference type="PROSITE" id="PS50979">
    <property type="entry name" value="BC"/>
    <property type="match status" value="1"/>
</dbReference>
<dbReference type="Pfam" id="PF02785">
    <property type="entry name" value="Biotin_carb_C"/>
    <property type="match status" value="1"/>
</dbReference>
<evidence type="ECO:0000313" key="12">
    <source>
        <dbReference type="Proteomes" id="UP000269689"/>
    </source>
</evidence>
<keyword evidence="5 8" id="KW-0067">ATP-binding</keyword>
<dbReference type="Pfam" id="PF00289">
    <property type="entry name" value="Biotin_carb_N"/>
    <property type="match status" value="1"/>
</dbReference>
<reference evidence="11 12" key="1">
    <citation type="submission" date="2018-11" db="EMBL/GenBank/DDBJ databases">
        <title>Genomic Encyclopedia of Type Strains, Phase IV (KMG-IV): sequencing the most valuable type-strain genomes for metagenomic binning, comparative biology and taxonomic classification.</title>
        <authorList>
            <person name="Goeker M."/>
        </authorList>
    </citation>
    <scope>NUCLEOTIDE SEQUENCE [LARGE SCALE GENOMIC DNA]</scope>
    <source>
        <strain evidence="11 12">DSM 104731</strain>
    </source>
</reference>
<keyword evidence="12" id="KW-1185">Reference proteome</keyword>
<evidence type="ECO:0000256" key="5">
    <source>
        <dbReference type="ARBA" id="ARBA00022840"/>
    </source>
</evidence>
<evidence type="ECO:0000256" key="1">
    <source>
        <dbReference type="ARBA" id="ARBA00003761"/>
    </source>
</evidence>
<dbReference type="SUPFAM" id="SSF51246">
    <property type="entry name" value="Rudiment single hybrid motif"/>
    <property type="match status" value="1"/>
</dbReference>
<dbReference type="EMBL" id="RKQK01000006">
    <property type="protein sequence ID" value="RPE62965.1"/>
    <property type="molecule type" value="Genomic_DNA"/>
</dbReference>
<feature type="domain" description="ATP-grasp" evidence="9">
    <location>
        <begin position="121"/>
        <end position="318"/>
    </location>
</feature>
<dbReference type="PROSITE" id="PS50975">
    <property type="entry name" value="ATP_GRASP"/>
    <property type="match status" value="1"/>
</dbReference>
<name>A0A3N4U3S5_9RHOB</name>
<evidence type="ECO:0000313" key="11">
    <source>
        <dbReference type="EMBL" id="RPE62965.1"/>
    </source>
</evidence>
<keyword evidence="6" id="KW-0092">Biotin</keyword>
<dbReference type="PANTHER" id="PTHR48095:SF2">
    <property type="entry name" value="BIOTIN CARBOXYLASE, CHLOROPLASTIC"/>
    <property type="match status" value="1"/>
</dbReference>
<dbReference type="Pfam" id="PF02786">
    <property type="entry name" value="CPSase_L_D2"/>
    <property type="match status" value="1"/>
</dbReference>
<evidence type="ECO:0000256" key="6">
    <source>
        <dbReference type="ARBA" id="ARBA00023267"/>
    </source>
</evidence>
<dbReference type="NCBIfam" id="NF009471">
    <property type="entry name" value="PRK12833.1"/>
    <property type="match status" value="1"/>
</dbReference>
<keyword evidence="3" id="KW-0436">Ligase</keyword>
<protein>
    <recommendedName>
        <fullName evidence="2">biotin carboxylase</fullName>
        <ecNumber evidence="2">6.3.4.14</ecNumber>
    </recommendedName>
</protein>
<dbReference type="SUPFAM" id="SSF56059">
    <property type="entry name" value="Glutathione synthetase ATP-binding domain-like"/>
    <property type="match status" value="1"/>
</dbReference>
<evidence type="ECO:0000259" key="10">
    <source>
        <dbReference type="PROSITE" id="PS50979"/>
    </source>
</evidence>
<dbReference type="EC" id="6.3.4.14" evidence="2"/>
<dbReference type="InterPro" id="IPR005481">
    <property type="entry name" value="BC-like_N"/>
</dbReference>
<dbReference type="Proteomes" id="UP000269689">
    <property type="component" value="Unassembled WGS sequence"/>
</dbReference>
<dbReference type="AlphaFoldDB" id="A0A3N4U3S5"/>
<evidence type="ECO:0000256" key="3">
    <source>
        <dbReference type="ARBA" id="ARBA00022598"/>
    </source>
</evidence>
<keyword evidence="4 8" id="KW-0547">Nucleotide-binding</keyword>
<dbReference type="GO" id="GO:0004075">
    <property type="term" value="F:biotin carboxylase activity"/>
    <property type="evidence" value="ECO:0007669"/>
    <property type="project" value="UniProtKB-EC"/>
</dbReference>
<dbReference type="NCBIfam" id="NF006367">
    <property type="entry name" value="PRK08591.1"/>
    <property type="match status" value="1"/>
</dbReference>
<evidence type="ECO:0000256" key="8">
    <source>
        <dbReference type="PROSITE-ProRule" id="PRU00409"/>
    </source>
</evidence>
<organism evidence="11 12">
    <name type="scientific">Pacificibacter maritimus</name>
    <dbReference type="NCBI Taxonomy" id="762213"/>
    <lineage>
        <taxon>Bacteria</taxon>
        <taxon>Pseudomonadati</taxon>
        <taxon>Pseudomonadota</taxon>
        <taxon>Alphaproteobacteria</taxon>
        <taxon>Rhodobacterales</taxon>
        <taxon>Roseobacteraceae</taxon>
        <taxon>Pacificibacter</taxon>
    </lineage>
</organism>
<dbReference type="InterPro" id="IPR011764">
    <property type="entry name" value="Biotin_carboxylation_dom"/>
</dbReference>